<dbReference type="PANTHER" id="PTHR45632">
    <property type="entry name" value="LD33804P"/>
    <property type="match status" value="1"/>
</dbReference>
<dbReference type="InterPro" id="IPR006652">
    <property type="entry name" value="Kelch_1"/>
</dbReference>
<dbReference type="SMART" id="SM00612">
    <property type="entry name" value="Kelch"/>
    <property type="match status" value="5"/>
</dbReference>
<dbReference type="InterPro" id="IPR011333">
    <property type="entry name" value="SKP1/BTB/POZ_sf"/>
</dbReference>
<dbReference type="Gene3D" id="1.25.40.420">
    <property type="match status" value="1"/>
</dbReference>
<keyword evidence="2" id="KW-0880">Kelch repeat</keyword>
<reference evidence="7" key="1">
    <citation type="submission" date="2025-08" db="UniProtKB">
        <authorList>
            <consortium name="RefSeq"/>
        </authorList>
    </citation>
    <scope>IDENTIFICATION</scope>
    <source>
        <tissue evidence="7">Whole body pupa</tissue>
    </source>
</reference>
<accession>A0A9C5YXA5</accession>
<dbReference type="SUPFAM" id="SSF50965">
    <property type="entry name" value="Galactose oxidase, central domain"/>
    <property type="match status" value="1"/>
</dbReference>
<dbReference type="InterPro" id="IPR017096">
    <property type="entry name" value="BTB-kelch_protein"/>
</dbReference>
<dbReference type="KEGG" id="gfs:119637016"/>
<protein>
    <recommendedName>
        <fullName evidence="1">Kelch-like protein diablo</fullName>
    </recommendedName>
</protein>
<comment type="function">
    <text evidence="4">Probable substrate-specific adapter of an E3 ubiquitin-protein ligase complex which mediates the ubiquitination and subsequent proteasomal degradation of target proteins. May have a role in synapse differentiation and growth.</text>
</comment>
<evidence type="ECO:0000313" key="7">
    <source>
        <dbReference type="RefSeq" id="XP_037888718.1"/>
    </source>
</evidence>
<dbReference type="Gene3D" id="3.30.710.10">
    <property type="entry name" value="Potassium Channel Kv1.1, Chain A"/>
    <property type="match status" value="1"/>
</dbReference>
<dbReference type="GO" id="GO:0003779">
    <property type="term" value="F:actin binding"/>
    <property type="evidence" value="ECO:0007669"/>
    <property type="project" value="UniProtKB-KW"/>
</dbReference>
<dbReference type="InterPro" id="IPR015915">
    <property type="entry name" value="Kelch-typ_b-propeller"/>
</dbReference>
<evidence type="ECO:0000256" key="2">
    <source>
        <dbReference type="ARBA" id="ARBA00022441"/>
    </source>
</evidence>
<evidence type="ECO:0000256" key="1">
    <source>
        <dbReference type="ARBA" id="ARBA00013699"/>
    </source>
</evidence>
<dbReference type="InterPro" id="IPR000210">
    <property type="entry name" value="BTB/POZ_dom"/>
</dbReference>
<sequence length="656" mass="74466">MLLGLSDRSLYIPAYCLSLLVYLDGQLEKLCRIPMGNSFRLYSVCANVCNAQEGLTQEGQCTPAQICCLCLKHHISFYSNLGQSISQAIISNNLVAGSTGEAEQFFAEKCKNPDYSNAFLDSLNKMRINRENCDFALEVGGETIYAHRLVLTIASPYFAALFKNDTKEKATGLVKLEDNDVSAVKTIVEYIYSGELPLTEENVQSICTTSDYLQIEWVKSECLEFLKRNLNATNCLQLRTIAEKSPFEELYECSRNYILANFVILIDKKEWLEQTFEVIEDLIKDDKLLVHREENAYKGVMNWIKYDLTKRQNYLAKLTRHVRLTYVRTEFLRDHILTEIMLTSDPQCNQFLNKAFRYQLTPRAHGPSSAQRNRNGKFLVVFAGGADITTDTAHRNCKVYDSTDNNMSPIPDMLDCRSAHSVISLNGKVYSVGGCCDDTGKTAECYDPVGKKWTHIAPMSAGRYDFGICACDNLMYAIGGCSRSSVESYNAATNTWYTCPDIPFAVNLFCRAAVIRHSIYSLNRRSNGITSCIRFDSREGRWHNLNEMPWRLTNDSFEFMSYDNSLFSIGRNCSRLDIRTNKWEAMPSMLFERFGYSAAIIAEDVYVFGGTGTDRDYINSIERYNIHTNEWTVVDSLETEVYWGGAAVISGDFNLN</sequence>
<keyword evidence="6" id="KW-1185">Reference proteome</keyword>
<feature type="domain" description="BTB" evidence="5">
    <location>
        <begin position="133"/>
        <end position="200"/>
    </location>
</feature>
<organism evidence="6 7">
    <name type="scientific">Glossina fuscipes</name>
    <dbReference type="NCBI Taxonomy" id="7396"/>
    <lineage>
        <taxon>Eukaryota</taxon>
        <taxon>Metazoa</taxon>
        <taxon>Ecdysozoa</taxon>
        <taxon>Arthropoda</taxon>
        <taxon>Hexapoda</taxon>
        <taxon>Insecta</taxon>
        <taxon>Pterygota</taxon>
        <taxon>Neoptera</taxon>
        <taxon>Endopterygota</taxon>
        <taxon>Diptera</taxon>
        <taxon>Brachycera</taxon>
        <taxon>Muscomorpha</taxon>
        <taxon>Hippoboscoidea</taxon>
        <taxon>Glossinidae</taxon>
        <taxon>Glossina</taxon>
    </lineage>
</organism>
<dbReference type="PANTHER" id="PTHR45632:SF30">
    <property type="entry name" value="BTB DOMAIN-CONTAINING PROTEIN"/>
    <property type="match status" value="1"/>
</dbReference>
<dbReference type="Pfam" id="PF01344">
    <property type="entry name" value="Kelch_1"/>
    <property type="match status" value="3"/>
</dbReference>
<dbReference type="PROSITE" id="PS50097">
    <property type="entry name" value="BTB"/>
    <property type="match status" value="1"/>
</dbReference>
<dbReference type="SMART" id="SM00225">
    <property type="entry name" value="BTB"/>
    <property type="match status" value="1"/>
</dbReference>
<dbReference type="FunFam" id="1.25.40.420:FF:000001">
    <property type="entry name" value="Kelch-like family member 12"/>
    <property type="match status" value="1"/>
</dbReference>
<evidence type="ECO:0000256" key="4">
    <source>
        <dbReference type="ARBA" id="ARBA00043912"/>
    </source>
</evidence>
<name>A0A9C5YXA5_9MUSC</name>
<proteinExistence type="predicted"/>
<keyword evidence="3" id="KW-0677">Repeat</keyword>
<dbReference type="InterPro" id="IPR011043">
    <property type="entry name" value="Gal_Oxase/kelch_b-propeller"/>
</dbReference>
<gene>
    <name evidence="7" type="primary">LOC119637016</name>
</gene>
<dbReference type="PIRSF" id="PIRSF037037">
    <property type="entry name" value="Kelch-like_protein_gigaxonin"/>
    <property type="match status" value="1"/>
</dbReference>
<evidence type="ECO:0000259" key="5">
    <source>
        <dbReference type="PROSITE" id="PS50097"/>
    </source>
</evidence>
<dbReference type="SUPFAM" id="SSF54695">
    <property type="entry name" value="POZ domain"/>
    <property type="match status" value="1"/>
</dbReference>
<dbReference type="Pfam" id="PF07707">
    <property type="entry name" value="BACK"/>
    <property type="match status" value="1"/>
</dbReference>
<dbReference type="SMART" id="SM00875">
    <property type="entry name" value="BACK"/>
    <property type="match status" value="1"/>
</dbReference>
<evidence type="ECO:0000256" key="3">
    <source>
        <dbReference type="ARBA" id="ARBA00022737"/>
    </source>
</evidence>
<dbReference type="AlphaFoldDB" id="A0A9C5YXA5"/>
<dbReference type="GeneID" id="119637016"/>
<dbReference type="RefSeq" id="XP_037888718.1">
    <property type="nucleotide sequence ID" value="XM_038032790.1"/>
</dbReference>
<dbReference type="Gene3D" id="2.120.10.80">
    <property type="entry name" value="Kelch-type beta propeller"/>
    <property type="match status" value="2"/>
</dbReference>
<dbReference type="InterPro" id="IPR011705">
    <property type="entry name" value="BACK"/>
</dbReference>
<dbReference type="Proteomes" id="UP000092443">
    <property type="component" value="Unplaced"/>
</dbReference>
<dbReference type="Pfam" id="PF00651">
    <property type="entry name" value="BTB"/>
    <property type="match status" value="1"/>
</dbReference>
<evidence type="ECO:0000313" key="6">
    <source>
        <dbReference type="Proteomes" id="UP000092443"/>
    </source>
</evidence>